<keyword evidence="3 6" id="KW-1133">Transmembrane helix</keyword>
<dbReference type="InterPro" id="IPR036513">
    <property type="entry name" value="STAS_dom_sf"/>
</dbReference>
<comment type="subcellular location">
    <subcellularLocation>
        <location evidence="1">Membrane</location>
        <topology evidence="1">Multi-pass membrane protein</topology>
    </subcellularLocation>
</comment>
<name>A0A7L3XQ33_9AVES</name>
<gene>
    <name evidence="8" type="primary">Slc26a6</name>
    <name evidence="8" type="ORF">CALBOR_R11838</name>
</gene>
<feature type="region of interest" description="Disordered" evidence="5">
    <location>
        <begin position="595"/>
        <end position="628"/>
    </location>
</feature>
<feature type="transmembrane region" description="Helical" evidence="6">
    <location>
        <begin position="360"/>
        <end position="380"/>
    </location>
</feature>
<comment type="caution">
    <text evidence="8">The sequence shown here is derived from an EMBL/GenBank/DDBJ whole genome shotgun (WGS) entry which is preliminary data.</text>
</comment>
<dbReference type="InterPro" id="IPR001902">
    <property type="entry name" value="SLC26A/SulP_fam"/>
</dbReference>
<dbReference type="CDD" id="cd07042">
    <property type="entry name" value="STAS_SulP_like_sulfate_transporter"/>
    <property type="match status" value="1"/>
</dbReference>
<feature type="non-terminal residue" evidence="8">
    <location>
        <position position="749"/>
    </location>
</feature>
<feature type="transmembrane region" description="Helical" evidence="6">
    <location>
        <begin position="91"/>
        <end position="118"/>
    </location>
</feature>
<dbReference type="AlphaFoldDB" id="A0A7L3XQ33"/>
<feature type="domain" description="STAS" evidence="7">
    <location>
        <begin position="542"/>
        <end position="736"/>
    </location>
</feature>
<evidence type="ECO:0000256" key="2">
    <source>
        <dbReference type="ARBA" id="ARBA00022692"/>
    </source>
</evidence>
<feature type="non-terminal residue" evidence="8">
    <location>
        <position position="1"/>
    </location>
</feature>
<feature type="transmembrane region" description="Helical" evidence="6">
    <location>
        <begin position="428"/>
        <end position="445"/>
    </location>
</feature>
<dbReference type="Pfam" id="PF01740">
    <property type="entry name" value="STAS"/>
    <property type="match status" value="1"/>
</dbReference>
<keyword evidence="9" id="KW-1185">Reference proteome</keyword>
<dbReference type="GO" id="GO:0055085">
    <property type="term" value="P:transmembrane transport"/>
    <property type="evidence" value="ECO:0007669"/>
    <property type="project" value="InterPro"/>
</dbReference>
<dbReference type="InterPro" id="IPR002645">
    <property type="entry name" value="STAS_dom"/>
</dbReference>
<evidence type="ECO:0000256" key="5">
    <source>
        <dbReference type="SAM" id="MobiDB-lite"/>
    </source>
</evidence>
<feature type="transmembrane region" description="Helical" evidence="6">
    <location>
        <begin position="276"/>
        <end position="295"/>
    </location>
</feature>
<feature type="transmembrane region" description="Helical" evidence="6">
    <location>
        <begin position="489"/>
        <end position="518"/>
    </location>
</feature>
<dbReference type="Pfam" id="PF00916">
    <property type="entry name" value="Sulfate_transp"/>
    <property type="match status" value="1"/>
</dbReference>
<sequence length="749" mass="81649">MAAEMVLSHRAPREVLSEADLEEVAQRKPPAEPSLRGCLRKTRCSASTAKSLLFRFLPFLHWLPRYPVKDWLLGDIASGFSVGIMHLPQGLAYALLAGLPPVTGLYSSFYPVFLYFFFGTSRHNSVGELRDYVLVLTLGSLPAPCLSPGPFAVISVMIGSVTDSLVPSENFLEPINGTNITKVNEEQRDAARVELVATITVLTGIFQVALGLLQFGFVVTYLSDPLVRGYTTAASVHVLVSQLKNVFGVSLGEHSGPLSLFMTFIEICQKLPETNVGTLVTAIIAMVAIFIVKELNHKFAAKLPMPIPIELITIIVSTGISYGVNLNAKFGISVVGNIPSGLKPPVVPNVSYFGQVVGNAFAIAVVGYAICISLGKIFALKHGYKVDSNQELIALGLCNFLGGFFQCFAISCSMSRSLVQESTGGNSQVAGVISSLVILVTILKIGELFRDLPKAILAAIIIVNLKGMFKQFNDVRTLWKSNRVDLMVWIVTFVATLMLNLDIGLGASVVFGLLTVIFRTQLPHYSILGRISDTDVYRDVAEYQMAQEVPGVKIFRSSSTLYFANVELYAEALKKKTGINVDRLIQKKKKALKKLKKQQKKVEKEAKRKKPLCGEAGSPSLPQDVEDRVNGPGVAVIELSGTEGSTPPEPTLRTLGLPQPGFHAVVLDFSPVSFMDTVSIKILKNIFRDFHEIEVDVFVAGCPVPVLAQLERGNFFSSAITKHCFFPSVHAAMVHISREQRWASVSTQL</sequence>
<dbReference type="SUPFAM" id="SSF52091">
    <property type="entry name" value="SpoIIaa-like"/>
    <property type="match status" value="1"/>
</dbReference>
<evidence type="ECO:0000259" key="7">
    <source>
        <dbReference type="PROSITE" id="PS50801"/>
    </source>
</evidence>
<evidence type="ECO:0000313" key="8">
    <source>
        <dbReference type="EMBL" id="NXV89669.1"/>
    </source>
</evidence>
<evidence type="ECO:0000313" key="9">
    <source>
        <dbReference type="Proteomes" id="UP000535403"/>
    </source>
</evidence>
<accession>A0A7L3XQ33</accession>
<proteinExistence type="predicted"/>
<dbReference type="GO" id="GO:0016020">
    <property type="term" value="C:membrane"/>
    <property type="evidence" value="ECO:0007669"/>
    <property type="project" value="UniProtKB-SubCell"/>
</dbReference>
<feature type="transmembrane region" description="Helical" evidence="6">
    <location>
        <begin position="195"/>
        <end position="222"/>
    </location>
</feature>
<evidence type="ECO:0000256" key="4">
    <source>
        <dbReference type="ARBA" id="ARBA00023136"/>
    </source>
</evidence>
<evidence type="ECO:0000256" key="6">
    <source>
        <dbReference type="SAM" id="Phobius"/>
    </source>
</evidence>
<protein>
    <submittedName>
        <fullName evidence="8">S26A6 protein</fullName>
    </submittedName>
</protein>
<organism evidence="8 9">
    <name type="scientific">Calonectris borealis</name>
    <name type="common">Cory's shearwater</name>
    <dbReference type="NCBI Taxonomy" id="1323832"/>
    <lineage>
        <taxon>Eukaryota</taxon>
        <taxon>Metazoa</taxon>
        <taxon>Chordata</taxon>
        <taxon>Craniata</taxon>
        <taxon>Vertebrata</taxon>
        <taxon>Euteleostomi</taxon>
        <taxon>Archelosauria</taxon>
        <taxon>Archosauria</taxon>
        <taxon>Dinosauria</taxon>
        <taxon>Saurischia</taxon>
        <taxon>Theropoda</taxon>
        <taxon>Coelurosauria</taxon>
        <taxon>Aves</taxon>
        <taxon>Neognathae</taxon>
        <taxon>Neoaves</taxon>
        <taxon>Aequornithes</taxon>
        <taxon>Procellariiformes</taxon>
        <taxon>Procellariidae</taxon>
        <taxon>Calonectris</taxon>
    </lineage>
</organism>
<dbReference type="NCBIfam" id="TIGR00815">
    <property type="entry name" value="sulP"/>
    <property type="match status" value="1"/>
</dbReference>
<dbReference type="PANTHER" id="PTHR11814">
    <property type="entry name" value="SULFATE TRANSPORTER"/>
    <property type="match status" value="1"/>
</dbReference>
<evidence type="ECO:0000256" key="1">
    <source>
        <dbReference type="ARBA" id="ARBA00004141"/>
    </source>
</evidence>
<feature type="transmembrane region" description="Helical" evidence="6">
    <location>
        <begin position="392"/>
        <end position="416"/>
    </location>
</feature>
<evidence type="ECO:0000256" key="3">
    <source>
        <dbReference type="ARBA" id="ARBA00022989"/>
    </source>
</evidence>
<keyword evidence="2 6" id="KW-0812">Transmembrane</keyword>
<dbReference type="Gene3D" id="3.30.750.24">
    <property type="entry name" value="STAS domain"/>
    <property type="match status" value="1"/>
</dbReference>
<reference evidence="8 9" key="1">
    <citation type="submission" date="2019-09" db="EMBL/GenBank/DDBJ databases">
        <title>Bird 10,000 Genomes (B10K) Project - Family phase.</title>
        <authorList>
            <person name="Zhang G."/>
        </authorList>
    </citation>
    <scope>NUCLEOTIDE SEQUENCE [LARGE SCALE GENOMIC DNA]</scope>
    <source>
        <strain evidence="8">OUT-0025</strain>
        <tissue evidence="8">Blood</tissue>
    </source>
</reference>
<dbReference type="InterPro" id="IPR011547">
    <property type="entry name" value="SLC26A/SulP_dom"/>
</dbReference>
<dbReference type="PROSITE" id="PS50801">
    <property type="entry name" value="STAS"/>
    <property type="match status" value="1"/>
</dbReference>
<keyword evidence="4 6" id="KW-0472">Membrane</keyword>
<dbReference type="EMBL" id="VZUG01015813">
    <property type="protein sequence ID" value="NXV89669.1"/>
    <property type="molecule type" value="Genomic_DNA"/>
</dbReference>
<dbReference type="Proteomes" id="UP000535403">
    <property type="component" value="Unassembled WGS sequence"/>
</dbReference>